<feature type="region of interest" description="Disordered" evidence="3">
    <location>
        <begin position="518"/>
        <end position="560"/>
    </location>
</feature>
<gene>
    <name evidence="5" type="ORF">EDS130_LOCUS9129</name>
</gene>
<dbReference type="Pfam" id="PF13868">
    <property type="entry name" value="TPH"/>
    <property type="match status" value="1"/>
</dbReference>
<name>A0A813YQ17_ADIRI</name>
<dbReference type="AlphaFoldDB" id="A0A813YQ17"/>
<dbReference type="Proteomes" id="UP000663852">
    <property type="component" value="Unassembled WGS sequence"/>
</dbReference>
<dbReference type="GO" id="GO:0005879">
    <property type="term" value="C:axonemal microtubule"/>
    <property type="evidence" value="ECO:0007669"/>
    <property type="project" value="TreeGrafter"/>
</dbReference>
<proteinExistence type="predicted"/>
<evidence type="ECO:0000313" key="5">
    <source>
        <dbReference type="EMBL" id="CAF0887995.1"/>
    </source>
</evidence>
<dbReference type="PANTHER" id="PTHR28663:SF1">
    <property type="entry name" value="CILIA- AND FLAGELLA- ASSOCIATED PROTEIN 210"/>
    <property type="match status" value="1"/>
</dbReference>
<dbReference type="InterPro" id="IPR039986">
    <property type="entry name" value="CFAP210"/>
</dbReference>
<keyword evidence="1 2" id="KW-0175">Coiled coil</keyword>
<evidence type="ECO:0000259" key="4">
    <source>
        <dbReference type="Pfam" id="PF13868"/>
    </source>
</evidence>
<comment type="caution">
    <text evidence="5">The sequence shown here is derived from an EMBL/GenBank/DDBJ whole genome shotgun (WGS) entry which is preliminary data.</text>
</comment>
<evidence type="ECO:0000256" key="3">
    <source>
        <dbReference type="SAM" id="MobiDB-lite"/>
    </source>
</evidence>
<evidence type="ECO:0000313" key="6">
    <source>
        <dbReference type="Proteomes" id="UP000663852"/>
    </source>
</evidence>
<feature type="compositionally biased region" description="Basic and acidic residues" evidence="3">
    <location>
        <begin position="209"/>
        <end position="224"/>
    </location>
</feature>
<reference evidence="5" key="1">
    <citation type="submission" date="2021-02" db="EMBL/GenBank/DDBJ databases">
        <authorList>
            <person name="Nowell W R."/>
        </authorList>
    </citation>
    <scope>NUCLEOTIDE SEQUENCE</scope>
</reference>
<feature type="coiled-coil region" evidence="2">
    <location>
        <begin position="63"/>
        <end position="152"/>
    </location>
</feature>
<feature type="compositionally biased region" description="Basic and acidic residues" evidence="3">
    <location>
        <begin position="430"/>
        <end position="444"/>
    </location>
</feature>
<dbReference type="PANTHER" id="PTHR28663">
    <property type="entry name" value="COILED-COIL DOMAIN-CONTAINING PROTEIN 173"/>
    <property type="match status" value="1"/>
</dbReference>
<evidence type="ECO:0000256" key="2">
    <source>
        <dbReference type="SAM" id="Coils"/>
    </source>
</evidence>
<feature type="region of interest" description="Disordered" evidence="3">
    <location>
        <begin position="365"/>
        <end position="468"/>
    </location>
</feature>
<evidence type="ECO:0000256" key="1">
    <source>
        <dbReference type="ARBA" id="ARBA00023054"/>
    </source>
</evidence>
<organism evidence="5 6">
    <name type="scientific">Adineta ricciae</name>
    <name type="common">Rotifer</name>
    <dbReference type="NCBI Taxonomy" id="249248"/>
    <lineage>
        <taxon>Eukaryota</taxon>
        <taxon>Metazoa</taxon>
        <taxon>Spiralia</taxon>
        <taxon>Gnathifera</taxon>
        <taxon>Rotifera</taxon>
        <taxon>Eurotatoria</taxon>
        <taxon>Bdelloidea</taxon>
        <taxon>Adinetida</taxon>
        <taxon>Adinetidae</taxon>
        <taxon>Adineta</taxon>
    </lineage>
</organism>
<accession>A0A813YQ17</accession>
<dbReference type="InterPro" id="IPR043597">
    <property type="entry name" value="TPH_dom"/>
</dbReference>
<dbReference type="OrthoDB" id="331765at2759"/>
<feature type="compositionally biased region" description="Basic and acidic residues" evidence="3">
    <location>
        <begin position="532"/>
        <end position="548"/>
    </location>
</feature>
<protein>
    <recommendedName>
        <fullName evidence="4">Trichohyalin-plectin-homology domain-containing protein</fullName>
    </recommendedName>
</protein>
<feature type="compositionally biased region" description="Basic and acidic residues" evidence="3">
    <location>
        <begin position="365"/>
        <end position="421"/>
    </location>
</feature>
<dbReference type="EMBL" id="CAJNOJ010000030">
    <property type="protein sequence ID" value="CAF0887995.1"/>
    <property type="molecule type" value="Genomic_DNA"/>
</dbReference>
<sequence>MVIKTLPEPNARSNGGAFLKAQKERRSVSATHPSIDRLGVTQPRRLPDHADFSRMCIMTSSDLNRIYDNLERRQRDKDAIEQEIARKNEMAERSAQITKHWPNTIAGARERKLELKKIREQEEEERRKQLDLEEEKLAAERRREQIEKAKKLKYYETDRVKTFHSALLLTEVLKERDLQIEMKKRIEQFRQTDAEEERQRFQTSQNEINKAEQEKREKKAQERAELTQYQLAQIERKRAQTALEKQQDRQEGEAYRNLAEQYAREQMELEHYRKLTQKDVKHMYDKAVDDKRKVKQMEQQMDEDEDDELRIYAEAKKKIARIRREKEIQAHQEKQDARDHMTGYLGTLQKRAEADYDTQIFRAQAQREAKEFREEQEKHDRQQKMQESITKHRIETMKRREAEKEMEQRAEAEINKKKGEADQQFLLYQQEKDKKRSQDAHELSQLHLQQAQERKDRERGLKTGEVDEVQVEKQMNEIEREQFQDYAGRVISYMEENGRNTYPLKKVYADEMKRFDEWSQGYRKTDTSNSNGERKPRSQDKKSFDTTKKNLGFQWEIPQK</sequence>
<feature type="domain" description="Trichohyalin-plectin-homology" evidence="4">
    <location>
        <begin position="155"/>
        <end position="497"/>
    </location>
</feature>
<feature type="compositionally biased region" description="Basic and acidic residues" evidence="3">
    <location>
        <begin position="452"/>
        <end position="468"/>
    </location>
</feature>
<feature type="region of interest" description="Disordered" evidence="3">
    <location>
        <begin position="195"/>
        <end position="224"/>
    </location>
</feature>